<proteinExistence type="predicted"/>
<keyword evidence="3" id="KW-1185">Reference proteome</keyword>
<dbReference type="PROSITE" id="PS51708">
    <property type="entry name" value="CHAD"/>
    <property type="match status" value="1"/>
</dbReference>
<reference evidence="2 3" key="1">
    <citation type="submission" date="2020-08" db="EMBL/GenBank/DDBJ databases">
        <title>Genomic Encyclopedia of Type Strains, Phase IV (KMG-IV): sequencing the most valuable type-strain genomes for metagenomic binning, comparative biology and taxonomic classification.</title>
        <authorList>
            <person name="Goeker M."/>
        </authorList>
    </citation>
    <scope>NUCLEOTIDE SEQUENCE [LARGE SCALE GENOMIC DNA]</scope>
    <source>
        <strain evidence="2 3">DSM 29007</strain>
    </source>
</reference>
<dbReference type="SMART" id="SM00880">
    <property type="entry name" value="CHAD"/>
    <property type="match status" value="1"/>
</dbReference>
<dbReference type="SUPFAM" id="SSF55154">
    <property type="entry name" value="CYTH-like phosphatases"/>
    <property type="match status" value="1"/>
</dbReference>
<dbReference type="InterPro" id="IPR007899">
    <property type="entry name" value="CHAD_dom"/>
</dbReference>
<dbReference type="InterPro" id="IPR038186">
    <property type="entry name" value="CHAD_dom_sf"/>
</dbReference>
<dbReference type="InterPro" id="IPR033469">
    <property type="entry name" value="CYTH-like_dom_sf"/>
</dbReference>
<evidence type="ECO:0000313" key="2">
    <source>
        <dbReference type="EMBL" id="MBB6070972.1"/>
    </source>
</evidence>
<dbReference type="EMBL" id="JACHIA010000006">
    <property type="protein sequence ID" value="MBB6070972.1"/>
    <property type="molecule type" value="Genomic_DNA"/>
</dbReference>
<dbReference type="PANTHER" id="PTHR39339">
    <property type="entry name" value="SLR1444 PROTEIN"/>
    <property type="match status" value="1"/>
</dbReference>
<dbReference type="AlphaFoldDB" id="A0A841GYY5"/>
<dbReference type="Gene3D" id="2.40.320.10">
    <property type="entry name" value="Hypothetical Protein Pfu-838710-001"/>
    <property type="match status" value="1"/>
</dbReference>
<protein>
    <submittedName>
        <fullName evidence="2">CHAD domain-containing protein/CYTH domain-containing protein</fullName>
    </submittedName>
</protein>
<dbReference type="Proteomes" id="UP000582837">
    <property type="component" value="Unassembled WGS sequence"/>
</dbReference>
<gene>
    <name evidence="2" type="ORF">HNQ61_002594</name>
</gene>
<dbReference type="InterPro" id="IPR023577">
    <property type="entry name" value="CYTH_domain"/>
</dbReference>
<accession>A0A841GYY5</accession>
<sequence length="463" mass="52946">MKGAAALLDLSAPRAARWLALHFLEEADAARVRLDDPADAEALHDFRVAIRRLRSTLRAYADHVDESIGGRDRRRLRKLAHATGDSRDGEVLIEWVESRREGIGEDGTAGAEWLDRRLRKRQARLGTALREEVAHDFSRERRRLQDRLEHYTSHVSLDDPRELPRMSLVLADLVELHAAQLRERLGEVRGVEMQEVAHEGRIAAKRLRYLVEPFSGEMPGASALVKRIKALQEVLGQMHDAHVAAGVIADALGDLDDDDDEARPGLEALAGVADAEVHARYAEVESEWLGENAQPFFTEVAALVARLRAGGDDREIERKYLLHTMPVLPEGAIKTDIAQGYVPGERLNERVRRVRRDRKSRFYRTIKMGSGISRMELEEETTELIFRRLWSLTRGRRVQKIRYRVQQGDFTWEIDQFRDRELYLAEIELPSEDTEVVLPDWLRDCVDRDVTGEPEYVNINLAR</sequence>
<dbReference type="Gene3D" id="1.40.20.10">
    <property type="entry name" value="CHAD domain"/>
    <property type="match status" value="1"/>
</dbReference>
<dbReference type="RefSeq" id="WP_170033426.1">
    <property type="nucleotide sequence ID" value="NZ_JABDTL010000001.1"/>
</dbReference>
<evidence type="ECO:0000313" key="3">
    <source>
        <dbReference type="Proteomes" id="UP000582837"/>
    </source>
</evidence>
<evidence type="ECO:0000259" key="1">
    <source>
        <dbReference type="PROSITE" id="PS51708"/>
    </source>
</evidence>
<dbReference type="SMART" id="SM01118">
    <property type="entry name" value="CYTH"/>
    <property type="match status" value="1"/>
</dbReference>
<feature type="domain" description="CHAD" evidence="1">
    <location>
        <begin position="9"/>
        <end position="294"/>
    </location>
</feature>
<comment type="caution">
    <text evidence="2">The sequence shown here is derived from an EMBL/GenBank/DDBJ whole genome shotgun (WGS) entry which is preliminary data.</text>
</comment>
<dbReference type="Pfam" id="PF05235">
    <property type="entry name" value="CHAD"/>
    <property type="match status" value="1"/>
</dbReference>
<dbReference type="PANTHER" id="PTHR39339:SF1">
    <property type="entry name" value="CHAD DOMAIN-CONTAINING PROTEIN"/>
    <property type="match status" value="1"/>
</dbReference>
<organism evidence="2 3">
    <name type="scientific">Longimicrobium terrae</name>
    <dbReference type="NCBI Taxonomy" id="1639882"/>
    <lineage>
        <taxon>Bacteria</taxon>
        <taxon>Pseudomonadati</taxon>
        <taxon>Gemmatimonadota</taxon>
        <taxon>Longimicrobiia</taxon>
        <taxon>Longimicrobiales</taxon>
        <taxon>Longimicrobiaceae</taxon>
        <taxon>Longimicrobium</taxon>
    </lineage>
</organism>
<name>A0A841GYY5_9BACT</name>